<accession>A0AAX1M2T1</accession>
<dbReference type="AlphaFoldDB" id="A0AAX1M2T1"/>
<sequence length="188" mass="22093">MNIDETFEYLNKHQIDFQPEGVNFKITYKYLKSEKDKIHEALSLTCGRHGADIYIDEMHYKVINYTYLIFRHDGDIISILINKYFGPYYAEVLLSREKNIVINANDVSIDNVEQITINTKAITSIKAKKLEIINNSYNLDKEDVLKLIKIIENIECKLLNNDNQEHNDIDDLKIMSLSHNLCKYLFLR</sequence>
<evidence type="ECO:0008006" key="3">
    <source>
        <dbReference type="Google" id="ProtNLM"/>
    </source>
</evidence>
<evidence type="ECO:0000313" key="1">
    <source>
        <dbReference type="EMBL" id="QSX16341.1"/>
    </source>
</evidence>
<proteinExistence type="predicted"/>
<protein>
    <recommendedName>
        <fullName evidence="3">Phage protein</fullName>
    </recommendedName>
</protein>
<reference evidence="1" key="1">
    <citation type="submission" date="2021-03" db="EMBL/GenBank/DDBJ databases">
        <title>Characterization of a novel Integrative Conjugative Element in Glaesserella parasuis.</title>
        <authorList>
            <person name="Hu G."/>
            <person name="Sun H."/>
        </authorList>
    </citation>
    <scope>NUCLEOTIDE SEQUENCE</scope>
    <source>
        <strain evidence="1">GHP1807</strain>
    </source>
</reference>
<dbReference type="RefSeq" id="WP_203399192.1">
    <property type="nucleotide sequence ID" value="NZ_CP069308.1"/>
</dbReference>
<name>A0AAX1M2T1_GLAPU</name>
<organism evidence="1 2">
    <name type="scientific">Glaesserella parasuis</name>
    <name type="common">Haemophilus parasuis</name>
    <dbReference type="NCBI Taxonomy" id="738"/>
    <lineage>
        <taxon>Bacteria</taxon>
        <taxon>Pseudomonadati</taxon>
        <taxon>Pseudomonadota</taxon>
        <taxon>Gammaproteobacteria</taxon>
        <taxon>Pasteurellales</taxon>
        <taxon>Pasteurellaceae</taxon>
        <taxon>Glaesserella</taxon>
    </lineage>
</organism>
<evidence type="ECO:0000313" key="2">
    <source>
        <dbReference type="Proteomes" id="UP000662736"/>
    </source>
</evidence>
<gene>
    <name evidence="1" type="ORF">J1G54_08130</name>
</gene>
<dbReference type="EMBL" id="CP071491">
    <property type="protein sequence ID" value="QSX16341.1"/>
    <property type="molecule type" value="Genomic_DNA"/>
</dbReference>
<dbReference type="Proteomes" id="UP000662736">
    <property type="component" value="Chromosome"/>
</dbReference>